<dbReference type="CDD" id="cd07043">
    <property type="entry name" value="STAS_anti-anti-sigma_factors"/>
    <property type="match status" value="1"/>
</dbReference>
<dbReference type="EMBL" id="WOFH01000008">
    <property type="protein sequence ID" value="MUN39569.1"/>
    <property type="molecule type" value="Genomic_DNA"/>
</dbReference>
<accession>A0A7K1L5A2</accession>
<dbReference type="InterPro" id="IPR003658">
    <property type="entry name" value="Anti-sigma_ant"/>
</dbReference>
<sequence>MVLRPARPDALHRPRPHVGRPPVNGGSTLTLHRSALGGYALVTATGTVDIHTHTLLAECLEQASTATGLAVIVDMAGVEFCDSSGLNAFARAYNRAHGRGVSLVAAGLQERVRRVFTVTGLDRGVHLQPDVDTAVRWLDTGSRAG</sequence>
<dbReference type="PANTHER" id="PTHR33495:SF2">
    <property type="entry name" value="ANTI-SIGMA FACTOR ANTAGONIST TM_1081-RELATED"/>
    <property type="match status" value="1"/>
</dbReference>
<dbReference type="InterPro" id="IPR002645">
    <property type="entry name" value="STAS_dom"/>
</dbReference>
<feature type="compositionally biased region" description="Basic and acidic residues" evidence="3">
    <location>
        <begin position="1"/>
        <end position="12"/>
    </location>
</feature>
<evidence type="ECO:0000256" key="2">
    <source>
        <dbReference type="RuleBase" id="RU003749"/>
    </source>
</evidence>
<dbReference type="PROSITE" id="PS50801">
    <property type="entry name" value="STAS"/>
    <property type="match status" value="1"/>
</dbReference>
<dbReference type="PANTHER" id="PTHR33495">
    <property type="entry name" value="ANTI-SIGMA FACTOR ANTAGONIST TM_1081-RELATED-RELATED"/>
    <property type="match status" value="1"/>
</dbReference>
<feature type="domain" description="STAS" evidence="4">
    <location>
        <begin position="29"/>
        <end position="138"/>
    </location>
</feature>
<evidence type="ECO:0000256" key="3">
    <source>
        <dbReference type="SAM" id="MobiDB-lite"/>
    </source>
</evidence>
<dbReference type="InterPro" id="IPR036513">
    <property type="entry name" value="STAS_dom_sf"/>
</dbReference>
<organism evidence="5 6">
    <name type="scientific">Actinomadura litoris</name>
    <dbReference type="NCBI Taxonomy" id="2678616"/>
    <lineage>
        <taxon>Bacteria</taxon>
        <taxon>Bacillati</taxon>
        <taxon>Actinomycetota</taxon>
        <taxon>Actinomycetes</taxon>
        <taxon>Streptosporangiales</taxon>
        <taxon>Thermomonosporaceae</taxon>
        <taxon>Actinomadura</taxon>
    </lineage>
</organism>
<dbReference type="Pfam" id="PF01740">
    <property type="entry name" value="STAS"/>
    <property type="match status" value="1"/>
</dbReference>
<dbReference type="AlphaFoldDB" id="A0A7K1L5A2"/>
<evidence type="ECO:0000259" key="4">
    <source>
        <dbReference type="PROSITE" id="PS50801"/>
    </source>
</evidence>
<comment type="similarity">
    <text evidence="1 2">Belongs to the anti-sigma-factor antagonist family.</text>
</comment>
<dbReference type="SUPFAM" id="SSF52091">
    <property type="entry name" value="SpoIIaa-like"/>
    <property type="match status" value="1"/>
</dbReference>
<gene>
    <name evidence="5" type="ORF">GNZ18_23655</name>
</gene>
<keyword evidence="6" id="KW-1185">Reference proteome</keyword>
<dbReference type="Gene3D" id="3.30.750.24">
    <property type="entry name" value="STAS domain"/>
    <property type="match status" value="1"/>
</dbReference>
<comment type="caution">
    <text evidence="5">The sequence shown here is derived from an EMBL/GenBank/DDBJ whole genome shotgun (WGS) entry which is preliminary data.</text>
</comment>
<dbReference type="GO" id="GO:0043856">
    <property type="term" value="F:anti-sigma factor antagonist activity"/>
    <property type="evidence" value="ECO:0007669"/>
    <property type="project" value="InterPro"/>
</dbReference>
<evidence type="ECO:0000313" key="5">
    <source>
        <dbReference type="EMBL" id="MUN39569.1"/>
    </source>
</evidence>
<evidence type="ECO:0000256" key="1">
    <source>
        <dbReference type="ARBA" id="ARBA00009013"/>
    </source>
</evidence>
<reference evidence="5 6" key="1">
    <citation type="submission" date="2019-11" db="EMBL/GenBank/DDBJ databases">
        <authorList>
            <person name="Cao P."/>
        </authorList>
    </citation>
    <scope>NUCLEOTIDE SEQUENCE [LARGE SCALE GENOMIC DNA]</scope>
    <source>
        <strain evidence="5 6">NEAU-AAG5</strain>
    </source>
</reference>
<dbReference type="NCBIfam" id="TIGR00377">
    <property type="entry name" value="ant_ant_sig"/>
    <property type="match status" value="1"/>
</dbReference>
<evidence type="ECO:0000313" key="6">
    <source>
        <dbReference type="Proteomes" id="UP000432015"/>
    </source>
</evidence>
<proteinExistence type="inferred from homology"/>
<feature type="region of interest" description="Disordered" evidence="3">
    <location>
        <begin position="1"/>
        <end position="25"/>
    </location>
</feature>
<dbReference type="Proteomes" id="UP000432015">
    <property type="component" value="Unassembled WGS sequence"/>
</dbReference>
<protein>
    <recommendedName>
        <fullName evidence="2">Anti-sigma factor antagonist</fullName>
    </recommendedName>
</protein>
<name>A0A7K1L5A2_9ACTN</name>